<comment type="caution">
    <text evidence="2">The sequence shown here is derived from an EMBL/GenBank/DDBJ whole genome shotgun (WGS) entry which is preliminary data.</text>
</comment>
<organism evidence="2 3">
    <name type="scientific">Microbacterium saccharophilum</name>
    <dbReference type="NCBI Taxonomy" id="1213358"/>
    <lineage>
        <taxon>Bacteria</taxon>
        <taxon>Bacillati</taxon>
        <taxon>Actinomycetota</taxon>
        <taxon>Actinomycetes</taxon>
        <taxon>Micrococcales</taxon>
        <taxon>Microbacteriaceae</taxon>
        <taxon>Microbacterium</taxon>
    </lineage>
</organism>
<evidence type="ECO:0000313" key="3">
    <source>
        <dbReference type="Proteomes" id="UP000198702"/>
    </source>
</evidence>
<dbReference type="Proteomes" id="UP000198702">
    <property type="component" value="Unassembled WGS sequence"/>
</dbReference>
<evidence type="ECO:0000256" key="1">
    <source>
        <dbReference type="SAM" id="Phobius"/>
    </source>
</evidence>
<keyword evidence="1" id="KW-0472">Membrane</keyword>
<dbReference type="AlphaFoldDB" id="A0A7Z7GDZ3"/>
<sequence length="72" mass="7298">MGATILTLAVFATSAEPVDGTVANPLAGGVVALLWVYRVAVLVAVAGAVEYLVRLVRAVRAPIEPGAASRVP</sequence>
<keyword evidence="1" id="KW-0812">Transmembrane</keyword>
<keyword evidence="1" id="KW-1133">Transmembrane helix</keyword>
<name>A0A7Z7GDZ3_9MICO</name>
<proteinExistence type="predicted"/>
<accession>A0A7Z7GDZ3</accession>
<reference evidence="2 3" key="1">
    <citation type="submission" date="2016-10" db="EMBL/GenBank/DDBJ databases">
        <authorList>
            <person name="Varghese N."/>
            <person name="Submissions S."/>
        </authorList>
    </citation>
    <scope>NUCLEOTIDE SEQUENCE [LARGE SCALE GENOMIC DNA]</scope>
    <source>
        <strain evidence="2 3">UNC380MFSha3.1</strain>
    </source>
</reference>
<feature type="transmembrane region" description="Helical" evidence="1">
    <location>
        <begin position="31"/>
        <end position="53"/>
    </location>
</feature>
<evidence type="ECO:0000313" key="2">
    <source>
        <dbReference type="EMBL" id="SFI58758.1"/>
    </source>
</evidence>
<protein>
    <submittedName>
        <fullName evidence="2">Uncharacterized protein</fullName>
    </submittedName>
</protein>
<gene>
    <name evidence="2" type="ORF">SAMN04487751_2261</name>
</gene>
<dbReference type="RefSeq" id="WP_028496620.1">
    <property type="nucleotide sequence ID" value="NZ_FOQZ01000003.1"/>
</dbReference>
<dbReference type="EMBL" id="FOQZ01000003">
    <property type="protein sequence ID" value="SFI58758.1"/>
    <property type="molecule type" value="Genomic_DNA"/>
</dbReference>